<organism evidence="2 3">
    <name type="scientific">Phocoena sinus</name>
    <name type="common">Vaquita</name>
    <dbReference type="NCBI Taxonomy" id="42100"/>
    <lineage>
        <taxon>Eukaryota</taxon>
        <taxon>Metazoa</taxon>
        <taxon>Chordata</taxon>
        <taxon>Craniata</taxon>
        <taxon>Vertebrata</taxon>
        <taxon>Euteleostomi</taxon>
        <taxon>Mammalia</taxon>
        <taxon>Eutheria</taxon>
        <taxon>Laurasiatheria</taxon>
        <taxon>Artiodactyla</taxon>
        <taxon>Whippomorpha</taxon>
        <taxon>Cetacea</taxon>
        <taxon>Odontoceti</taxon>
        <taxon>Phocoenidae</taxon>
        <taxon>Phocoena</taxon>
    </lineage>
</organism>
<evidence type="ECO:0000256" key="1">
    <source>
        <dbReference type="SAM" id="MobiDB-lite"/>
    </source>
</evidence>
<dbReference type="Proteomes" id="UP000694554">
    <property type="component" value="Chromosome 17"/>
</dbReference>
<dbReference type="GeneTree" id="ENSGT00950000185401"/>
<evidence type="ECO:0000313" key="2">
    <source>
        <dbReference type="Ensembl" id="ENSPSNP00000011965.1"/>
    </source>
</evidence>
<dbReference type="Ensembl" id="ENSPSNT00000013539.1">
    <property type="protein sequence ID" value="ENSPSNP00000011965.1"/>
    <property type="gene ID" value="ENSPSNG00000008832.1"/>
</dbReference>
<feature type="region of interest" description="Disordered" evidence="1">
    <location>
        <begin position="1"/>
        <end position="47"/>
    </location>
</feature>
<feature type="compositionally biased region" description="Polar residues" evidence="1">
    <location>
        <begin position="16"/>
        <end position="33"/>
    </location>
</feature>
<protein>
    <submittedName>
        <fullName evidence="2">Uncharacterized protein</fullName>
    </submittedName>
</protein>
<sequence>KARKGKKKKAKKNGNPISLTGLQAEDGSNTGGSSIYIPKPVSWTDRTDDLEDVSSTWHTQEKDKDDHSFG</sequence>
<keyword evidence="3" id="KW-1185">Reference proteome</keyword>
<feature type="compositionally biased region" description="Basic residues" evidence="1">
    <location>
        <begin position="1"/>
        <end position="12"/>
    </location>
</feature>
<reference evidence="2" key="3">
    <citation type="submission" date="2025-09" db="UniProtKB">
        <authorList>
            <consortium name="Ensembl"/>
        </authorList>
    </citation>
    <scope>IDENTIFICATION</scope>
</reference>
<reference evidence="2" key="2">
    <citation type="submission" date="2025-08" db="UniProtKB">
        <authorList>
            <consortium name="Ensembl"/>
        </authorList>
    </citation>
    <scope>IDENTIFICATION</scope>
</reference>
<evidence type="ECO:0000313" key="3">
    <source>
        <dbReference type="Proteomes" id="UP000694554"/>
    </source>
</evidence>
<reference evidence="2" key="1">
    <citation type="submission" date="2019-08" db="EMBL/GenBank/DDBJ databases">
        <title>Phocoena sinus (Vaquita) genome, mPhoSin1, primary haplotype.</title>
        <authorList>
            <person name="Morin P."/>
            <person name="Mountcastle J."/>
            <person name="Fungtammasan C."/>
            <person name="Rhie A."/>
            <person name="Rojas-Bracho L."/>
            <person name="Smith C.R."/>
            <person name="Taylor B.L."/>
            <person name="Gulland F.M.D."/>
            <person name="Musser W."/>
            <person name="Houck M."/>
            <person name="Haase B."/>
            <person name="Paez S."/>
            <person name="Howe K."/>
            <person name="Torrance J."/>
            <person name="Formenti G."/>
            <person name="Phillippy A."/>
            <person name="Ryder O."/>
            <person name="Jarvis E.D."/>
            <person name="Fedrigo O."/>
        </authorList>
    </citation>
    <scope>NUCLEOTIDE SEQUENCE [LARGE SCALE GENOMIC DNA]</scope>
</reference>
<name>A0A8C9E214_PHOSS</name>
<dbReference type="AlphaFoldDB" id="A0A8C9E214"/>
<accession>A0A8C9E214</accession>
<proteinExistence type="predicted"/>